<organism evidence="1 2">
    <name type="scientific">Marinicella litoralis</name>
    <dbReference type="NCBI Taxonomy" id="644220"/>
    <lineage>
        <taxon>Bacteria</taxon>
        <taxon>Pseudomonadati</taxon>
        <taxon>Pseudomonadota</taxon>
        <taxon>Gammaproteobacteria</taxon>
        <taxon>Lysobacterales</taxon>
        <taxon>Marinicellaceae</taxon>
        <taxon>Marinicella</taxon>
    </lineage>
</organism>
<dbReference type="EMBL" id="SNZB01000003">
    <property type="protein sequence ID" value="TDR20653.1"/>
    <property type="molecule type" value="Genomic_DNA"/>
</dbReference>
<gene>
    <name evidence="1" type="ORF">C8D91_1628</name>
</gene>
<protein>
    <submittedName>
        <fullName evidence="1">Uncharacterized protein</fullName>
    </submittedName>
</protein>
<evidence type="ECO:0000313" key="1">
    <source>
        <dbReference type="EMBL" id="TDR20653.1"/>
    </source>
</evidence>
<proteinExistence type="predicted"/>
<evidence type="ECO:0000313" key="2">
    <source>
        <dbReference type="Proteomes" id="UP000295724"/>
    </source>
</evidence>
<dbReference type="AlphaFoldDB" id="A0A4R6XT95"/>
<reference evidence="1 2" key="1">
    <citation type="submission" date="2019-03" db="EMBL/GenBank/DDBJ databases">
        <title>Genomic Encyclopedia of Type Strains, Phase IV (KMG-IV): sequencing the most valuable type-strain genomes for metagenomic binning, comparative biology and taxonomic classification.</title>
        <authorList>
            <person name="Goeker M."/>
        </authorList>
    </citation>
    <scope>NUCLEOTIDE SEQUENCE [LARGE SCALE GENOMIC DNA]</scope>
    <source>
        <strain evidence="1 2">DSM 25488</strain>
    </source>
</reference>
<sequence length="239" mass="28337">MINLYEDVEFKRTTIIKETLKLLDDSDKRKFIVLASIHIELINKHVEFLNNKPRHNDSSPQNEYKRYFFQRSFLDLLSIIHEAIIFFDKSKLKVKGKTNKVDKVYQNIRNCIGYHYPYEEKNDKLFAIAFNVYALNKSNPFTNYHASNSSLSIFTDFSEIKWRIIYLLMKNPNWNNEILKNGSVENFETQLKMIEEKPDSFNNWFSQVLDDVDKSALEILKICTESIADLPVKYKLEAR</sequence>
<accession>A0A4R6XT95</accession>
<name>A0A4R6XT95_9GAMM</name>
<dbReference type="Proteomes" id="UP000295724">
    <property type="component" value="Unassembled WGS sequence"/>
</dbReference>
<keyword evidence="2" id="KW-1185">Reference proteome</keyword>
<comment type="caution">
    <text evidence="1">The sequence shown here is derived from an EMBL/GenBank/DDBJ whole genome shotgun (WGS) entry which is preliminary data.</text>
</comment>
<dbReference type="RefSeq" id="WP_099018484.1">
    <property type="nucleotide sequence ID" value="NZ_NIHB01000001.1"/>
</dbReference>